<dbReference type="OrthoDB" id="654178at2"/>
<evidence type="ECO:0000313" key="3">
    <source>
        <dbReference type="EMBL" id="RXG29693.1"/>
    </source>
</evidence>
<dbReference type="SUPFAM" id="SSF56925">
    <property type="entry name" value="OMPA-like"/>
    <property type="match status" value="1"/>
</dbReference>
<dbReference type="EMBL" id="FQXT01000004">
    <property type="protein sequence ID" value="SHI17243.1"/>
    <property type="molecule type" value="Genomic_DNA"/>
</dbReference>
<keyword evidence="1" id="KW-0732">Signal</keyword>
<organism evidence="4 5">
    <name type="scientific">Leeuwenhoekiella palythoae</name>
    <dbReference type="NCBI Taxonomy" id="573501"/>
    <lineage>
        <taxon>Bacteria</taxon>
        <taxon>Pseudomonadati</taxon>
        <taxon>Bacteroidota</taxon>
        <taxon>Flavobacteriia</taxon>
        <taxon>Flavobacteriales</taxon>
        <taxon>Flavobacteriaceae</taxon>
        <taxon>Leeuwenhoekiella</taxon>
    </lineage>
</organism>
<reference evidence="4" key="1">
    <citation type="submission" date="2016-11" db="EMBL/GenBank/DDBJ databases">
        <authorList>
            <person name="Jaros S."/>
            <person name="Januszkiewicz K."/>
            <person name="Wedrychowicz H."/>
        </authorList>
    </citation>
    <scope>NUCLEOTIDE SEQUENCE [LARGE SCALE GENOMIC DNA]</scope>
    <source>
        <strain evidence="4">DSM 19859</strain>
    </source>
</reference>
<protein>
    <submittedName>
        <fullName evidence="4">Outer membrane protein beta-barrel domain-containing protein</fullName>
    </submittedName>
    <submittedName>
        <fullName evidence="3">Outer membrane protein with beta-barrel domain</fullName>
    </submittedName>
</protein>
<evidence type="ECO:0000313" key="6">
    <source>
        <dbReference type="Proteomes" id="UP000290037"/>
    </source>
</evidence>
<dbReference type="AlphaFoldDB" id="A0A1M5Z023"/>
<sequence>MNSKKALPLILILLFVTLPVLAQEKSYDFGLYLGGVNYYGEVGKKKAIAPNRAFFGLIGKMNFNEKLSARATLTYMTLYADDRNAGDEYRANGRGQSLFYSFENSHIELTAGIEYTPFSFFNNSRNPIDFYVFGGIGAAYGDELYYPLSAGFEDVAAEKYGTSTRLVVPFGAGLKTFVGSKFMLGLELAPRYTTSDNFDGSHPDEPRLEPNQLPNFANNDWYTYIGITLTYRIGKGSDAYCDCTL</sequence>
<dbReference type="RefSeq" id="WP_072983544.1">
    <property type="nucleotide sequence ID" value="NZ_FQXT01000004.1"/>
</dbReference>
<dbReference type="InterPro" id="IPR045743">
    <property type="entry name" value="DUF6089"/>
</dbReference>
<gene>
    <name evidence="3" type="ORF">DSM01_1795</name>
    <name evidence="4" type="ORF">SAMN04487999_2518</name>
</gene>
<name>A0A1M5Z023_9FLAO</name>
<dbReference type="Proteomes" id="UP000184240">
    <property type="component" value="Unassembled WGS sequence"/>
</dbReference>
<dbReference type="EMBL" id="QOVN01000003">
    <property type="protein sequence ID" value="RXG29693.1"/>
    <property type="molecule type" value="Genomic_DNA"/>
</dbReference>
<keyword evidence="6" id="KW-1185">Reference proteome</keyword>
<reference evidence="3 6" key="3">
    <citation type="submission" date="2018-07" db="EMBL/GenBank/DDBJ databases">
        <title>Leeuwenhoekiella genomics.</title>
        <authorList>
            <person name="Tahon G."/>
            <person name="Willems A."/>
        </authorList>
    </citation>
    <scope>NUCLEOTIDE SEQUENCE [LARGE SCALE GENOMIC DNA]</scope>
    <source>
        <strain evidence="3 6">LMG 24856</strain>
    </source>
</reference>
<feature type="domain" description="DUF6089" evidence="2">
    <location>
        <begin position="11"/>
        <end position="241"/>
    </location>
</feature>
<feature type="chain" id="PRO_5012545083" evidence="1">
    <location>
        <begin position="23"/>
        <end position="245"/>
    </location>
</feature>
<dbReference type="Pfam" id="PF19573">
    <property type="entry name" value="DUF6089"/>
    <property type="match status" value="1"/>
</dbReference>
<dbReference type="Proteomes" id="UP000290037">
    <property type="component" value="Unassembled WGS sequence"/>
</dbReference>
<accession>A0A1M5Z023</accession>
<feature type="signal peptide" evidence="1">
    <location>
        <begin position="1"/>
        <end position="22"/>
    </location>
</feature>
<proteinExistence type="predicted"/>
<evidence type="ECO:0000313" key="4">
    <source>
        <dbReference type="EMBL" id="SHI17243.1"/>
    </source>
</evidence>
<dbReference type="InterPro" id="IPR011250">
    <property type="entry name" value="OMP/PagP_B-barrel"/>
</dbReference>
<evidence type="ECO:0000259" key="2">
    <source>
        <dbReference type="Pfam" id="PF19573"/>
    </source>
</evidence>
<reference evidence="5" key="2">
    <citation type="submission" date="2016-11" db="EMBL/GenBank/DDBJ databases">
        <authorList>
            <person name="Varghese N."/>
            <person name="Submissions S."/>
        </authorList>
    </citation>
    <scope>NUCLEOTIDE SEQUENCE [LARGE SCALE GENOMIC DNA]</scope>
    <source>
        <strain evidence="5">DSM 19859</strain>
    </source>
</reference>
<evidence type="ECO:0000313" key="5">
    <source>
        <dbReference type="Proteomes" id="UP000184240"/>
    </source>
</evidence>
<evidence type="ECO:0000256" key="1">
    <source>
        <dbReference type="SAM" id="SignalP"/>
    </source>
</evidence>
<dbReference type="STRING" id="573501.SAMN04487999_2518"/>
<dbReference type="Gene3D" id="2.40.160.20">
    <property type="match status" value="1"/>
</dbReference>